<comment type="cofactor">
    <cofactor evidence="1">
        <name>Zn(2+)</name>
        <dbReference type="ChEBI" id="CHEBI:29105"/>
    </cofactor>
</comment>
<organism evidence="6 7">
    <name type="scientific">Haloferula chungangensis</name>
    <dbReference type="NCBI Taxonomy" id="1048331"/>
    <lineage>
        <taxon>Bacteria</taxon>
        <taxon>Pseudomonadati</taxon>
        <taxon>Verrucomicrobiota</taxon>
        <taxon>Verrucomicrobiia</taxon>
        <taxon>Verrucomicrobiales</taxon>
        <taxon>Verrucomicrobiaceae</taxon>
        <taxon>Haloferula</taxon>
    </lineage>
</organism>
<accession>A0ABW2LCQ2</accession>
<dbReference type="Proteomes" id="UP001596472">
    <property type="component" value="Unassembled WGS sequence"/>
</dbReference>
<gene>
    <name evidence="6" type="ORF">ACFQY0_18165</name>
</gene>
<dbReference type="Gene3D" id="3.40.630.10">
    <property type="entry name" value="Zn peptidases"/>
    <property type="match status" value="1"/>
</dbReference>
<keyword evidence="3" id="KW-0378">Hydrolase</keyword>
<name>A0ABW2LCQ2_9BACT</name>
<keyword evidence="7" id="KW-1185">Reference proteome</keyword>
<evidence type="ECO:0000313" key="6">
    <source>
        <dbReference type="EMBL" id="MFC7339124.1"/>
    </source>
</evidence>
<dbReference type="Pfam" id="PF24827">
    <property type="entry name" value="AstE_AspA_cat"/>
    <property type="match status" value="1"/>
</dbReference>
<feature type="domain" description="Succinylglutamate desuccinylase/Aspartoacylase catalytic" evidence="5">
    <location>
        <begin position="44"/>
        <end position="113"/>
    </location>
</feature>
<reference evidence="7" key="1">
    <citation type="journal article" date="2019" name="Int. J. Syst. Evol. Microbiol.">
        <title>The Global Catalogue of Microorganisms (GCM) 10K type strain sequencing project: providing services to taxonomists for standard genome sequencing and annotation.</title>
        <authorList>
            <consortium name="The Broad Institute Genomics Platform"/>
            <consortium name="The Broad Institute Genome Sequencing Center for Infectious Disease"/>
            <person name="Wu L."/>
            <person name="Ma J."/>
        </authorList>
    </citation>
    <scope>NUCLEOTIDE SEQUENCE [LARGE SCALE GENOMIC DNA]</scope>
    <source>
        <strain evidence="7">CGMCC 4.1467</strain>
    </source>
</reference>
<evidence type="ECO:0000256" key="4">
    <source>
        <dbReference type="ARBA" id="ARBA00022833"/>
    </source>
</evidence>
<proteinExistence type="predicted"/>
<comment type="caution">
    <text evidence="6">The sequence shown here is derived from an EMBL/GenBank/DDBJ whole genome shotgun (WGS) entry which is preliminary data.</text>
</comment>
<protein>
    <submittedName>
        <fullName evidence="6">M14 family metallocarboxypeptidase</fullName>
    </submittedName>
</protein>
<dbReference type="RefSeq" id="WP_379715323.1">
    <property type="nucleotide sequence ID" value="NZ_JBHTBS010000012.1"/>
</dbReference>
<dbReference type="CDD" id="cd06231">
    <property type="entry name" value="M14_REP34-like"/>
    <property type="match status" value="1"/>
</dbReference>
<dbReference type="InterPro" id="IPR055438">
    <property type="entry name" value="AstE_AspA_cat"/>
</dbReference>
<dbReference type="EMBL" id="JBHTBS010000012">
    <property type="protein sequence ID" value="MFC7339124.1"/>
    <property type="molecule type" value="Genomic_DNA"/>
</dbReference>
<keyword evidence="2" id="KW-0479">Metal-binding</keyword>
<evidence type="ECO:0000256" key="2">
    <source>
        <dbReference type="ARBA" id="ARBA00022723"/>
    </source>
</evidence>
<evidence type="ECO:0000256" key="3">
    <source>
        <dbReference type="ARBA" id="ARBA00022801"/>
    </source>
</evidence>
<evidence type="ECO:0000313" key="7">
    <source>
        <dbReference type="Proteomes" id="UP001596472"/>
    </source>
</evidence>
<evidence type="ECO:0000256" key="1">
    <source>
        <dbReference type="ARBA" id="ARBA00001947"/>
    </source>
</evidence>
<keyword evidence="4" id="KW-0862">Zinc</keyword>
<dbReference type="SUPFAM" id="SSF53187">
    <property type="entry name" value="Zn-dependent exopeptidases"/>
    <property type="match status" value="1"/>
</dbReference>
<sequence>MSDFDAAAFLCDFRAEAEQRGFTTEELAQTAAGPILAFTSRSEGEPVYLSAGMHGDEPAGPLAALELLRSGFFERDLAWTICPALNPTGLAANTRENAGGIDLNRDYLRRETLEIRAHAEWFENRPCPQGFFSLHEDWESSGFYFYEINLGDDHPERAAAIIDAVRPWFRPEPEALIDDHETRAPGWIYHHADADFPDLWPEAIFLAKRGCPLSFTFETPSSADLASRIAAHMAAVKGAVAHRRAS</sequence>
<evidence type="ECO:0000259" key="5">
    <source>
        <dbReference type="Pfam" id="PF24827"/>
    </source>
</evidence>